<dbReference type="GO" id="GO:0046982">
    <property type="term" value="F:protein heterodimerization activity"/>
    <property type="evidence" value="ECO:0007669"/>
    <property type="project" value="InterPro"/>
</dbReference>
<dbReference type="PANTHER" id="PTHR11380:SF5">
    <property type="entry name" value="TRANSCRIPTION INITIATION FACTOR TFIID SUBUNIT 13"/>
    <property type="match status" value="1"/>
</dbReference>
<keyword evidence="9" id="KW-1185">Reference proteome</keyword>
<evidence type="ECO:0000256" key="2">
    <source>
        <dbReference type="ARBA" id="ARBA00023015"/>
    </source>
</evidence>
<reference evidence="8 9" key="1">
    <citation type="submission" date="2018-03" db="EMBL/GenBank/DDBJ databases">
        <title>Candida pseudohaemulonii genome assembly and annotation.</title>
        <authorList>
            <person name="Munoz J.F."/>
            <person name="Gade L.G."/>
            <person name="Chow N.A."/>
            <person name="Litvintseva A.P."/>
            <person name="Loparev V.N."/>
            <person name="Cuomo C.A."/>
        </authorList>
    </citation>
    <scope>NUCLEOTIDE SEQUENCE [LARGE SCALE GENOMIC DNA]</scope>
    <source>
        <strain evidence="8 9">B12108</strain>
    </source>
</reference>
<gene>
    <name evidence="8" type="ORF">C7M61_002444</name>
</gene>
<keyword evidence="4" id="KW-0539">Nucleus</keyword>
<dbReference type="GeneID" id="36565833"/>
<dbReference type="EMBL" id="PYFQ01000004">
    <property type="protein sequence ID" value="PSK39131.1"/>
    <property type="molecule type" value="Genomic_DNA"/>
</dbReference>
<dbReference type="PANTHER" id="PTHR11380">
    <property type="entry name" value="TRANSCRIPTION INITIATION FACTOR TFIID/SUPT3-RELATED"/>
    <property type="match status" value="1"/>
</dbReference>
<dbReference type="InterPro" id="IPR003195">
    <property type="entry name" value="TFIID_TAF13"/>
</dbReference>
<name>A0A2P7YT49_9ASCO</name>
<dbReference type="Gene3D" id="1.10.20.10">
    <property type="entry name" value="Histone, subunit A"/>
    <property type="match status" value="1"/>
</dbReference>
<comment type="subcellular location">
    <subcellularLocation>
        <location evidence="1">Nucleus</location>
    </subcellularLocation>
</comment>
<protein>
    <recommendedName>
        <fullName evidence="6">Transcription initiation factor TFIID subunit 13</fullName>
    </recommendedName>
</protein>
<feature type="region of interest" description="Disordered" evidence="7">
    <location>
        <begin position="119"/>
        <end position="155"/>
    </location>
</feature>
<dbReference type="RefSeq" id="XP_024714317.1">
    <property type="nucleotide sequence ID" value="XM_024857818.1"/>
</dbReference>
<sequence length="155" mass="18010">MYSYRQTAVPSRRRRRPRYFTKDIETLLYALGDGPVSLDSTVNCLEDCLVEYLSDMMHETSQFAKSQGRSKIKQDDLPFALRNDPMKLGRLEDIKELLNKITRARNMLDESATATLEYLDDEDEEEGEKKPRKGKKRGRKKKVQQNTANESNESE</sequence>
<dbReference type="InterPro" id="IPR009072">
    <property type="entry name" value="Histone-fold"/>
</dbReference>
<dbReference type="Proteomes" id="UP000241107">
    <property type="component" value="Unassembled WGS sequence"/>
</dbReference>
<evidence type="ECO:0000256" key="6">
    <source>
        <dbReference type="ARBA" id="ARBA00040136"/>
    </source>
</evidence>
<evidence type="ECO:0000256" key="7">
    <source>
        <dbReference type="SAM" id="MobiDB-lite"/>
    </source>
</evidence>
<comment type="caution">
    <text evidence="8">The sequence shown here is derived from an EMBL/GenBank/DDBJ whole genome shotgun (WGS) entry which is preliminary data.</text>
</comment>
<dbReference type="AlphaFoldDB" id="A0A2P7YT49"/>
<dbReference type="GO" id="GO:0005669">
    <property type="term" value="C:transcription factor TFIID complex"/>
    <property type="evidence" value="ECO:0007669"/>
    <property type="project" value="EnsemblFungi"/>
</dbReference>
<accession>A0A2P7YT49</accession>
<dbReference type="SUPFAM" id="SSF47113">
    <property type="entry name" value="Histone-fold"/>
    <property type="match status" value="1"/>
</dbReference>
<organism evidence="8 9">
    <name type="scientific">Candidozyma pseudohaemuli</name>
    <dbReference type="NCBI Taxonomy" id="418784"/>
    <lineage>
        <taxon>Eukaryota</taxon>
        <taxon>Fungi</taxon>
        <taxon>Dikarya</taxon>
        <taxon>Ascomycota</taxon>
        <taxon>Saccharomycotina</taxon>
        <taxon>Pichiomycetes</taxon>
        <taxon>Metschnikowiaceae</taxon>
        <taxon>Candidozyma</taxon>
    </lineage>
</organism>
<dbReference type="STRING" id="418784.A0A2P7YT49"/>
<dbReference type="Pfam" id="PF02269">
    <property type="entry name" value="TFIID-18kDa"/>
    <property type="match status" value="1"/>
</dbReference>
<dbReference type="VEuPathDB" id="FungiDB:C7M61_002444"/>
<evidence type="ECO:0000313" key="9">
    <source>
        <dbReference type="Proteomes" id="UP000241107"/>
    </source>
</evidence>
<dbReference type="GO" id="GO:0045944">
    <property type="term" value="P:positive regulation of transcription by RNA polymerase II"/>
    <property type="evidence" value="ECO:0007669"/>
    <property type="project" value="EnsemblFungi"/>
</dbReference>
<keyword evidence="2" id="KW-0805">Transcription regulation</keyword>
<evidence type="ECO:0000313" key="8">
    <source>
        <dbReference type="EMBL" id="PSK39131.1"/>
    </source>
</evidence>
<feature type="compositionally biased region" description="Basic residues" evidence="7">
    <location>
        <begin position="130"/>
        <end position="143"/>
    </location>
</feature>
<evidence type="ECO:0000256" key="5">
    <source>
        <dbReference type="ARBA" id="ARBA00038392"/>
    </source>
</evidence>
<evidence type="ECO:0000256" key="4">
    <source>
        <dbReference type="ARBA" id="ARBA00023242"/>
    </source>
</evidence>
<proteinExistence type="inferred from homology"/>
<dbReference type="OrthoDB" id="10266074at2759"/>
<evidence type="ECO:0000256" key="3">
    <source>
        <dbReference type="ARBA" id="ARBA00023163"/>
    </source>
</evidence>
<comment type="similarity">
    <text evidence="5">Belongs to the TAF13 family.</text>
</comment>
<dbReference type="GO" id="GO:0051123">
    <property type="term" value="P:RNA polymerase II preinitiation complex assembly"/>
    <property type="evidence" value="ECO:0007669"/>
    <property type="project" value="EnsemblFungi"/>
</dbReference>
<keyword evidence="3" id="KW-0804">Transcription</keyword>
<evidence type="ECO:0000256" key="1">
    <source>
        <dbReference type="ARBA" id="ARBA00004123"/>
    </source>
</evidence>
<feature type="compositionally biased region" description="Polar residues" evidence="7">
    <location>
        <begin position="144"/>
        <end position="155"/>
    </location>
</feature>